<evidence type="ECO:0000313" key="5">
    <source>
        <dbReference type="Proteomes" id="UP000266183"/>
    </source>
</evidence>
<dbReference type="Proteomes" id="UP000266183">
    <property type="component" value="Chromosome"/>
</dbReference>
<feature type="domain" description="Carbohydrate kinase PfkB" evidence="3">
    <location>
        <begin position="70"/>
        <end position="316"/>
    </location>
</feature>
<dbReference type="RefSeq" id="WP_119756650.1">
    <property type="nucleotide sequence ID" value="NZ_CP032382.1"/>
</dbReference>
<dbReference type="SUPFAM" id="SSF53613">
    <property type="entry name" value="Ribokinase-like"/>
    <property type="match status" value="1"/>
</dbReference>
<organism evidence="4 5">
    <name type="scientific">Chryseolinea soli</name>
    <dbReference type="NCBI Taxonomy" id="2321403"/>
    <lineage>
        <taxon>Bacteria</taxon>
        <taxon>Pseudomonadati</taxon>
        <taxon>Bacteroidota</taxon>
        <taxon>Cytophagia</taxon>
        <taxon>Cytophagales</taxon>
        <taxon>Fulvivirgaceae</taxon>
        <taxon>Chryseolinea</taxon>
    </lineage>
</organism>
<evidence type="ECO:0000313" key="4">
    <source>
        <dbReference type="EMBL" id="AYB33414.1"/>
    </source>
</evidence>
<sequence>MKPLTFHTHQLKYTGLIGTGGIGSGKFFQLNGAHTLGREESRSGHFLDIQDYCKQHIILHYIKVLLGDRFNVIPIGKVGEDDTGHRLYHEMKTTGFAMDHVQKRADASTLFSFCFYYPDGSGGNLTTDNSASAQVSITDITQAMPEIKALGKKGLAMAAPEVPLAARQALLTLARELGLFCAASFTSEELKQMDTSIFAGIDLLAINMDEARTLEGKGETTRDVEVVEHVIAKLRRHHDRMLISITGGRSGSWCWDGAQLSHVPCLPVEAKSTAGAGDAFFSGLLCGLALNLPLPEAQGLATLLAGMSVTSPHTIHKGIDRISLKTFAEETGFTLTTSIQNLLND</sequence>
<dbReference type="GO" id="GO:0005829">
    <property type="term" value="C:cytosol"/>
    <property type="evidence" value="ECO:0007669"/>
    <property type="project" value="TreeGrafter"/>
</dbReference>
<dbReference type="GO" id="GO:0016301">
    <property type="term" value="F:kinase activity"/>
    <property type="evidence" value="ECO:0007669"/>
    <property type="project" value="UniProtKB-KW"/>
</dbReference>
<dbReference type="InterPro" id="IPR029056">
    <property type="entry name" value="Ribokinase-like"/>
</dbReference>
<dbReference type="InterPro" id="IPR002173">
    <property type="entry name" value="Carboh/pur_kinase_PfkB_CS"/>
</dbReference>
<dbReference type="Pfam" id="PF00294">
    <property type="entry name" value="PfkB"/>
    <property type="match status" value="1"/>
</dbReference>
<reference evidence="5" key="1">
    <citation type="submission" date="2018-09" db="EMBL/GenBank/DDBJ databases">
        <title>Chryseolinea sp. KIS68-18 isolated from soil.</title>
        <authorList>
            <person name="Weon H.-Y."/>
            <person name="Kwon S.-W."/>
            <person name="Lee S.A."/>
        </authorList>
    </citation>
    <scope>NUCLEOTIDE SEQUENCE [LARGE SCALE GENOMIC DNA]</scope>
    <source>
        <strain evidence="5">KIS68-18</strain>
    </source>
</reference>
<accession>A0A385SR15</accession>
<proteinExistence type="predicted"/>
<dbReference type="PANTHER" id="PTHR10584:SF166">
    <property type="entry name" value="RIBOKINASE"/>
    <property type="match status" value="1"/>
</dbReference>
<dbReference type="AlphaFoldDB" id="A0A385SR15"/>
<dbReference type="InterPro" id="IPR011611">
    <property type="entry name" value="PfkB_dom"/>
</dbReference>
<evidence type="ECO:0000256" key="1">
    <source>
        <dbReference type="ARBA" id="ARBA00022679"/>
    </source>
</evidence>
<dbReference type="EMBL" id="CP032382">
    <property type="protein sequence ID" value="AYB33414.1"/>
    <property type="molecule type" value="Genomic_DNA"/>
</dbReference>
<keyword evidence="5" id="KW-1185">Reference proteome</keyword>
<keyword evidence="1" id="KW-0808">Transferase</keyword>
<keyword evidence="2 4" id="KW-0418">Kinase</keyword>
<gene>
    <name evidence="4" type="ORF">D4L85_23740</name>
</gene>
<protein>
    <submittedName>
        <fullName evidence="4">Carbohydrate kinase family protein</fullName>
    </submittedName>
</protein>
<evidence type="ECO:0000256" key="2">
    <source>
        <dbReference type="ARBA" id="ARBA00022777"/>
    </source>
</evidence>
<dbReference type="Gene3D" id="3.40.1190.20">
    <property type="match status" value="1"/>
</dbReference>
<dbReference type="PANTHER" id="PTHR10584">
    <property type="entry name" value="SUGAR KINASE"/>
    <property type="match status" value="1"/>
</dbReference>
<evidence type="ECO:0000259" key="3">
    <source>
        <dbReference type="Pfam" id="PF00294"/>
    </source>
</evidence>
<dbReference type="OrthoDB" id="9801219at2"/>
<name>A0A385SR15_9BACT</name>
<dbReference type="PROSITE" id="PS00584">
    <property type="entry name" value="PFKB_KINASES_2"/>
    <property type="match status" value="1"/>
</dbReference>
<dbReference type="KEGG" id="chk:D4L85_23740"/>